<accession>A0A254T8Z4</accession>
<feature type="domain" description="BioF2-like acetyltransferase" evidence="1">
    <location>
        <begin position="165"/>
        <end position="304"/>
    </location>
</feature>
<gene>
    <name evidence="2" type="ORF">AYR66_06045</name>
</gene>
<dbReference type="OrthoDB" id="8767993at2"/>
<dbReference type="InterPro" id="IPR016181">
    <property type="entry name" value="Acyl_CoA_acyltransferase"/>
</dbReference>
<organism evidence="2 3">
    <name type="scientific">Noviherbaspirillum denitrificans</name>
    <dbReference type="NCBI Taxonomy" id="1968433"/>
    <lineage>
        <taxon>Bacteria</taxon>
        <taxon>Pseudomonadati</taxon>
        <taxon>Pseudomonadota</taxon>
        <taxon>Betaproteobacteria</taxon>
        <taxon>Burkholderiales</taxon>
        <taxon>Oxalobacteraceae</taxon>
        <taxon>Noviherbaspirillum</taxon>
    </lineage>
</organism>
<dbReference type="InterPro" id="IPR038740">
    <property type="entry name" value="BioF2-like_GNAT_dom"/>
</dbReference>
<evidence type="ECO:0000313" key="3">
    <source>
        <dbReference type="Proteomes" id="UP000197535"/>
    </source>
</evidence>
<dbReference type="Pfam" id="PF13480">
    <property type="entry name" value="Acetyltransf_6"/>
    <property type="match status" value="1"/>
</dbReference>
<dbReference type="AlphaFoldDB" id="A0A254T8Z4"/>
<dbReference type="Gene3D" id="3.40.630.30">
    <property type="match status" value="1"/>
</dbReference>
<sequence>MNEFHNAALPATFRPGAIAGEKDERVTVELLAGPPGTAVDAAMQTLYGNIHSTFAHLQVYGGLSGVTHTYLARRRERPVAAFLLSREGSTVRVINEGMAVDEEELARFADCIFSAWSDASVICLHAVDSRVMTLARPFQQYACTANIVLPLPATVDDYVASLGKNMRRNLRRYMDKLKRDHPSFSISIAFNGDASEADMRAIIDLNRVRIAGKNIRYGLDDEVEKVIALVRECGMVLTMRVDGQVMAGSIGYFAGSNYFFKVISHDPRYNEYSAGILCCFLTISECIARGCTEYNFMWNEYEYKFALGAHSRSLHHLAVYRSRLHLLLRPRMAAENAVAAWRHRAQSLFDRAAKEEELGRGERMAMRVLDALRRIKRAL</sequence>
<proteinExistence type="predicted"/>
<dbReference type="SUPFAM" id="SSF55729">
    <property type="entry name" value="Acyl-CoA N-acyltransferases (Nat)"/>
    <property type="match status" value="1"/>
</dbReference>
<protein>
    <recommendedName>
        <fullName evidence="1">BioF2-like acetyltransferase domain-containing protein</fullName>
    </recommendedName>
</protein>
<keyword evidence="3" id="KW-1185">Reference proteome</keyword>
<reference evidence="2 3" key="1">
    <citation type="submission" date="2016-02" db="EMBL/GenBank/DDBJ databases">
        <authorList>
            <person name="Wen L."/>
            <person name="He K."/>
            <person name="Yang H."/>
        </authorList>
    </citation>
    <scope>NUCLEOTIDE SEQUENCE [LARGE SCALE GENOMIC DNA]</scope>
    <source>
        <strain evidence="2 3">TSA40</strain>
    </source>
</reference>
<comment type="caution">
    <text evidence="2">The sequence shown here is derived from an EMBL/GenBank/DDBJ whole genome shotgun (WGS) entry which is preliminary data.</text>
</comment>
<evidence type="ECO:0000259" key="1">
    <source>
        <dbReference type="Pfam" id="PF13480"/>
    </source>
</evidence>
<dbReference type="RefSeq" id="WP_088706037.1">
    <property type="nucleotide sequence ID" value="NZ_LSTO01000001.1"/>
</dbReference>
<dbReference type="Proteomes" id="UP000197535">
    <property type="component" value="Unassembled WGS sequence"/>
</dbReference>
<name>A0A254T8Z4_9BURK</name>
<dbReference type="EMBL" id="LSTO01000001">
    <property type="protein sequence ID" value="OWW19119.1"/>
    <property type="molecule type" value="Genomic_DNA"/>
</dbReference>
<evidence type="ECO:0000313" key="2">
    <source>
        <dbReference type="EMBL" id="OWW19119.1"/>
    </source>
</evidence>